<evidence type="ECO:0000256" key="3">
    <source>
        <dbReference type="ARBA" id="ARBA00009105"/>
    </source>
</evidence>
<keyword evidence="6" id="KW-0735">Signal-anchor</keyword>
<keyword evidence="8" id="KW-0333">Golgi apparatus</keyword>
<dbReference type="GO" id="GO:0000139">
    <property type="term" value="C:Golgi membrane"/>
    <property type="evidence" value="ECO:0007669"/>
    <property type="project" value="UniProtKB-SubCell"/>
</dbReference>
<dbReference type="Pfam" id="PF11051">
    <property type="entry name" value="Mannosyl_trans3"/>
    <property type="match status" value="1"/>
</dbReference>
<keyword evidence="4" id="KW-0808">Transferase</keyword>
<comment type="subcellular location">
    <subcellularLocation>
        <location evidence="1">Golgi apparatus membrane</location>
        <topology evidence="1">Single-pass type II membrane protein</topology>
    </subcellularLocation>
</comment>
<keyword evidence="9 10" id="KW-0472">Membrane</keyword>
<evidence type="ECO:0000313" key="12">
    <source>
        <dbReference type="Proteomes" id="UP000005222"/>
    </source>
</evidence>
<accession>G8YEH4</accession>
<proteinExistence type="inferred from homology"/>
<evidence type="ECO:0000256" key="5">
    <source>
        <dbReference type="ARBA" id="ARBA00022692"/>
    </source>
</evidence>
<dbReference type="InParanoid" id="G8YEH4"/>
<reference evidence="11 12" key="1">
    <citation type="journal article" date="2012" name="G3 (Bethesda)">
        <title>Pichia sorbitophila, an interspecies yeast hybrid reveals early steps of genome resolution following polyploidization.</title>
        <authorList>
            <person name="Leh Louis V."/>
            <person name="Despons L."/>
            <person name="Friedrich A."/>
            <person name="Martin T."/>
            <person name="Durrens P."/>
            <person name="Casaregola S."/>
            <person name="Neuveglise C."/>
            <person name="Fairhead C."/>
            <person name="Marck C."/>
            <person name="Cruz J.A."/>
            <person name="Straub M.L."/>
            <person name="Kugler V."/>
            <person name="Sacerdot C."/>
            <person name="Uzunov Z."/>
            <person name="Thierry A."/>
            <person name="Weiss S."/>
            <person name="Bleykasten C."/>
            <person name="De Montigny J."/>
            <person name="Jacques N."/>
            <person name="Jung P."/>
            <person name="Lemaire M."/>
            <person name="Mallet S."/>
            <person name="Morel G."/>
            <person name="Richard G.F."/>
            <person name="Sarkar A."/>
            <person name="Savel G."/>
            <person name="Schacherer J."/>
            <person name="Seret M.L."/>
            <person name="Talla E."/>
            <person name="Samson G."/>
            <person name="Jubin C."/>
            <person name="Poulain J."/>
            <person name="Vacherie B."/>
            <person name="Barbe V."/>
            <person name="Pelletier E."/>
            <person name="Sherman D.J."/>
            <person name="Westhof E."/>
            <person name="Weissenbach J."/>
            <person name="Baret P.V."/>
            <person name="Wincker P."/>
            <person name="Gaillardin C."/>
            <person name="Dujon B."/>
            <person name="Souciet J.L."/>
        </authorList>
    </citation>
    <scope>NUCLEOTIDE SEQUENCE [LARGE SCALE GENOMIC DNA]</scope>
    <source>
        <strain evidence="12">ATCC MYA-4447 / BCRC 22081 / CBS 7064 / NBRC 10061 / NRRL Y-12695</strain>
    </source>
</reference>
<sequence>MRKQDFVTDTMSKFSSRGHIHRIRVFIIVALVIVVLLLRVPSSVQTYAKLKDHSTPQIPINPIVQLQEQLSQQVLGVKKGLDKSAVNQYWDDVFAIYRKHNINNTPSQMPVPGSEGYGFDPTGMNPTKSFLEARTKIPDSLVRDIKRVFGSLMTDLPKQLLPATYKSGSSGVVMIGGGRFSWLSYLSILSLRRTGSNLPVEVILPTYKEYEEELDFCKLTLPKLNAMCIVAPEVLGESVMISLPEKFKSYQYKSLAIISSTFQNVFLLDSDNIVLRNPDHIFNSKLFKSVGLITWPDYWRRSTHPVFYNITNINVNLKRRTRYNRFPLVSNEDLKESDLKDVPFHDLDGAVPDLSTESGQLFINKKTHGRSLLLATYFNMYGPKFFYRLLGQGAPGDGDKDTFVAAAHVLGEDFYQVKSFIQTVGHFEPDGFHGVAMLQKDPLKDFEFYSQELKTKLLPAKDKSLAEQVEIAKSIEQEHFTGQNTVPPFTVHCNFPKLDPLDLMSRESIYNATENRLKYKMFNGFTYISPAHEQEVEFEHHQWLTIEDTLCHQKVHFSHFDNHDLKHICQFIANHLSTFQKPTT</sequence>
<dbReference type="UniPathway" id="UPA00378"/>
<evidence type="ECO:0000256" key="9">
    <source>
        <dbReference type="ARBA" id="ARBA00023136"/>
    </source>
</evidence>
<dbReference type="HOGENOM" id="CLU_013298_1_2_1"/>
<dbReference type="InterPro" id="IPR022751">
    <property type="entry name" value="Alpha_mannosyltransferase"/>
</dbReference>
<evidence type="ECO:0000256" key="10">
    <source>
        <dbReference type="SAM" id="Phobius"/>
    </source>
</evidence>
<keyword evidence="12" id="KW-1185">Reference proteome</keyword>
<dbReference type="GO" id="GO:0000026">
    <property type="term" value="F:alpha-1,2-mannosyltransferase activity"/>
    <property type="evidence" value="ECO:0007669"/>
    <property type="project" value="TreeGrafter"/>
</dbReference>
<dbReference type="PANTHER" id="PTHR31646:SF1">
    <property type="entry name" value="ALPHA-1,2-MANNOSYLTRANSFERASE MNN2"/>
    <property type="match status" value="1"/>
</dbReference>
<dbReference type="AlphaFoldDB" id="G8YEH4"/>
<evidence type="ECO:0000256" key="1">
    <source>
        <dbReference type="ARBA" id="ARBA00004323"/>
    </source>
</evidence>
<dbReference type="Proteomes" id="UP000005222">
    <property type="component" value="Chromosome I"/>
</dbReference>
<evidence type="ECO:0000256" key="4">
    <source>
        <dbReference type="ARBA" id="ARBA00022679"/>
    </source>
</evidence>
<dbReference type="OMA" id="CEFAKNQ"/>
<evidence type="ECO:0000256" key="8">
    <source>
        <dbReference type="ARBA" id="ARBA00023034"/>
    </source>
</evidence>
<protein>
    <submittedName>
        <fullName evidence="11">Piso0_002233 protein</fullName>
    </submittedName>
</protein>
<evidence type="ECO:0000313" key="11">
    <source>
        <dbReference type="EMBL" id="CCE81573.1"/>
    </source>
</evidence>
<comment type="pathway">
    <text evidence="2">Protein modification; protein glycosylation.</text>
</comment>
<keyword evidence="5 10" id="KW-0812">Transmembrane</keyword>
<dbReference type="OrthoDB" id="430354at2759"/>
<gene>
    <name evidence="11" type="primary">Piso0_002233</name>
    <name evidence="11" type="ORF">GNLVRS01_PISO0I05772g</name>
</gene>
<dbReference type="STRING" id="559304.G8YEH4"/>
<dbReference type="PANTHER" id="PTHR31646">
    <property type="entry name" value="ALPHA-1,2-MANNOSYLTRANSFERASE MNN2"/>
    <property type="match status" value="1"/>
</dbReference>
<comment type="similarity">
    <text evidence="3">Belongs to the MNN1/MNT family.</text>
</comment>
<keyword evidence="7 10" id="KW-1133">Transmembrane helix</keyword>
<dbReference type="SUPFAM" id="SSF53448">
    <property type="entry name" value="Nucleotide-diphospho-sugar transferases"/>
    <property type="match status" value="1"/>
</dbReference>
<dbReference type="eggNOG" id="ENOG502QW0I">
    <property type="taxonomic scope" value="Eukaryota"/>
</dbReference>
<name>G8YEH4_PICSO</name>
<dbReference type="InterPro" id="IPR029044">
    <property type="entry name" value="Nucleotide-diphossugar_trans"/>
</dbReference>
<feature type="transmembrane region" description="Helical" evidence="10">
    <location>
        <begin position="21"/>
        <end position="40"/>
    </location>
</feature>
<dbReference type="EMBL" id="FO082051">
    <property type="protein sequence ID" value="CCE81573.1"/>
    <property type="molecule type" value="Genomic_DNA"/>
</dbReference>
<evidence type="ECO:0000256" key="7">
    <source>
        <dbReference type="ARBA" id="ARBA00022989"/>
    </source>
</evidence>
<evidence type="ECO:0000256" key="2">
    <source>
        <dbReference type="ARBA" id="ARBA00004922"/>
    </source>
</evidence>
<dbReference type="FunCoup" id="G8YEH4">
    <property type="interactions" value="129"/>
</dbReference>
<evidence type="ECO:0000256" key="6">
    <source>
        <dbReference type="ARBA" id="ARBA00022968"/>
    </source>
</evidence>
<organism evidence="11 12">
    <name type="scientific">Pichia sorbitophila (strain ATCC MYA-4447 / BCRC 22081 / CBS 7064 / NBRC 10061 / NRRL Y-12695)</name>
    <name type="common">Hybrid yeast</name>
    <dbReference type="NCBI Taxonomy" id="559304"/>
    <lineage>
        <taxon>Eukaryota</taxon>
        <taxon>Fungi</taxon>
        <taxon>Dikarya</taxon>
        <taxon>Ascomycota</taxon>
        <taxon>Saccharomycotina</taxon>
        <taxon>Pichiomycetes</taxon>
        <taxon>Debaryomycetaceae</taxon>
        <taxon>Millerozyma</taxon>
    </lineage>
</organism>
<dbReference type="GO" id="GO:0046354">
    <property type="term" value="P:mannan biosynthetic process"/>
    <property type="evidence" value="ECO:0007669"/>
    <property type="project" value="TreeGrafter"/>
</dbReference>